<sequence>MDLVTDKNDNITTDANLFRLALSNAIRNAVDAVLDVPTDNSQVYVSADVTPSTFWVKVSNQFVGSEFSLDEVSGTGVTAKIGHQGQGFGIMRIVATRLGYDLLMQAEAGLAVFTLRGQRRIG</sequence>
<evidence type="ECO:0000313" key="2">
    <source>
        <dbReference type="EMBL" id="KGN39809.1"/>
    </source>
</evidence>
<dbReference type="SUPFAM" id="SSF55874">
    <property type="entry name" value="ATPase domain of HSP90 chaperone/DNA topoisomerase II/histidine kinase"/>
    <property type="match status" value="1"/>
</dbReference>
<dbReference type="Proteomes" id="UP000030013">
    <property type="component" value="Unassembled WGS sequence"/>
</dbReference>
<dbReference type="Gene3D" id="3.30.565.10">
    <property type="entry name" value="Histidine kinase-like ATPase, C-terminal domain"/>
    <property type="match status" value="1"/>
</dbReference>
<protein>
    <recommendedName>
        <fullName evidence="1">Sensor histidine kinase NatK-like C-terminal domain-containing protein</fullName>
    </recommendedName>
</protein>
<dbReference type="InterPro" id="IPR032834">
    <property type="entry name" value="NatK-like_C"/>
</dbReference>
<dbReference type="eggNOG" id="ENOG502ZGSA">
    <property type="taxonomic scope" value="Bacteria"/>
</dbReference>
<comment type="caution">
    <text evidence="2">The sequence shown here is derived from an EMBL/GenBank/DDBJ whole genome shotgun (WGS) entry which is preliminary data.</text>
</comment>
<dbReference type="AlphaFoldDB" id="A0A0A0JSY9"/>
<organism evidence="2 3">
    <name type="scientific">Knoellia aerolata DSM 18566</name>
    <dbReference type="NCBI Taxonomy" id="1385519"/>
    <lineage>
        <taxon>Bacteria</taxon>
        <taxon>Bacillati</taxon>
        <taxon>Actinomycetota</taxon>
        <taxon>Actinomycetes</taxon>
        <taxon>Micrococcales</taxon>
        <taxon>Intrasporangiaceae</taxon>
        <taxon>Knoellia</taxon>
    </lineage>
</organism>
<keyword evidence="3" id="KW-1185">Reference proteome</keyword>
<dbReference type="EMBL" id="AVPL01000070">
    <property type="protein sequence ID" value="KGN39809.1"/>
    <property type="molecule type" value="Genomic_DNA"/>
</dbReference>
<evidence type="ECO:0000313" key="3">
    <source>
        <dbReference type="Proteomes" id="UP000030013"/>
    </source>
</evidence>
<dbReference type="STRING" id="1385519.N801_18935"/>
<reference evidence="2 3" key="1">
    <citation type="submission" date="2013-08" db="EMBL/GenBank/DDBJ databases">
        <title>The genome sequence of Knoellia aerolata.</title>
        <authorList>
            <person name="Zhu W."/>
            <person name="Wang G."/>
        </authorList>
    </citation>
    <scope>NUCLEOTIDE SEQUENCE [LARGE SCALE GENOMIC DNA]</scope>
    <source>
        <strain evidence="2 3">DSM 18566</strain>
    </source>
</reference>
<feature type="domain" description="Sensor histidine kinase NatK-like C-terminal" evidence="1">
    <location>
        <begin position="21"/>
        <end position="107"/>
    </location>
</feature>
<proteinExistence type="predicted"/>
<dbReference type="Pfam" id="PF14501">
    <property type="entry name" value="HATPase_c_5"/>
    <property type="match status" value="1"/>
</dbReference>
<name>A0A0A0JSY9_9MICO</name>
<accession>A0A0A0JSY9</accession>
<dbReference type="InterPro" id="IPR036890">
    <property type="entry name" value="HATPase_C_sf"/>
</dbReference>
<evidence type="ECO:0000259" key="1">
    <source>
        <dbReference type="Pfam" id="PF14501"/>
    </source>
</evidence>
<gene>
    <name evidence="2" type="ORF">N801_18935</name>
</gene>